<feature type="compositionally biased region" description="Basic and acidic residues" evidence="1">
    <location>
        <begin position="8"/>
        <end position="32"/>
    </location>
</feature>
<proteinExistence type="predicted"/>
<evidence type="ECO:0000313" key="2">
    <source>
        <dbReference type="EMBL" id="GBM74867.1"/>
    </source>
</evidence>
<dbReference type="Proteomes" id="UP000499080">
    <property type="component" value="Unassembled WGS sequence"/>
</dbReference>
<feature type="region of interest" description="Disordered" evidence="1">
    <location>
        <begin position="1"/>
        <end position="81"/>
    </location>
</feature>
<dbReference type="EMBL" id="BGPR01002521">
    <property type="protein sequence ID" value="GBM74867.1"/>
    <property type="molecule type" value="Genomic_DNA"/>
</dbReference>
<sequence>MVVSTWAKNKESMGSKKLPPEEAPKQIRESVRRSKKKRPDAEEKRREAERKRRAIKRNEPQSTKTTNENTQGQDEYPNPEPVETVVQGDILTKMGIALAPGENKVPISLVFDDLGEELFYPKIYCEKFGNSLGKNLQHMLKSSNLNCVVMIDEEQHLKRFLYSHQKLLHQKLLSCISIQLRHKVFDEDQIIAENLTNPDFVHNLQYKNLAFKFMKNIKSSPAHWSHEKSRRVCSQIRKFGFPTIFLTLSAAENR</sequence>
<reference evidence="2 3" key="1">
    <citation type="journal article" date="2019" name="Sci. Rep.">
        <title>Orb-weaving spider Araneus ventricosus genome elucidates the spidroin gene catalogue.</title>
        <authorList>
            <person name="Kono N."/>
            <person name="Nakamura H."/>
            <person name="Ohtoshi R."/>
            <person name="Moran D.A.P."/>
            <person name="Shinohara A."/>
            <person name="Yoshida Y."/>
            <person name="Fujiwara M."/>
            <person name="Mori M."/>
            <person name="Tomita M."/>
            <person name="Arakawa K."/>
        </authorList>
    </citation>
    <scope>NUCLEOTIDE SEQUENCE [LARGE SCALE GENOMIC DNA]</scope>
</reference>
<evidence type="ECO:0000256" key="1">
    <source>
        <dbReference type="SAM" id="MobiDB-lite"/>
    </source>
</evidence>
<comment type="caution">
    <text evidence="2">The sequence shown here is derived from an EMBL/GenBank/DDBJ whole genome shotgun (WGS) entry which is preliminary data.</text>
</comment>
<protein>
    <recommendedName>
        <fullName evidence="4">Helitron helicase-like domain-containing protein</fullName>
    </recommendedName>
</protein>
<evidence type="ECO:0000313" key="3">
    <source>
        <dbReference type="Proteomes" id="UP000499080"/>
    </source>
</evidence>
<feature type="compositionally biased region" description="Basic and acidic residues" evidence="1">
    <location>
        <begin position="39"/>
        <end position="50"/>
    </location>
</feature>
<evidence type="ECO:0008006" key="4">
    <source>
        <dbReference type="Google" id="ProtNLM"/>
    </source>
</evidence>
<dbReference type="AlphaFoldDB" id="A0A4Y2IAX4"/>
<organism evidence="2 3">
    <name type="scientific">Araneus ventricosus</name>
    <name type="common">Orbweaver spider</name>
    <name type="synonym">Epeira ventricosa</name>
    <dbReference type="NCBI Taxonomy" id="182803"/>
    <lineage>
        <taxon>Eukaryota</taxon>
        <taxon>Metazoa</taxon>
        <taxon>Ecdysozoa</taxon>
        <taxon>Arthropoda</taxon>
        <taxon>Chelicerata</taxon>
        <taxon>Arachnida</taxon>
        <taxon>Araneae</taxon>
        <taxon>Araneomorphae</taxon>
        <taxon>Entelegynae</taxon>
        <taxon>Araneoidea</taxon>
        <taxon>Araneidae</taxon>
        <taxon>Araneus</taxon>
    </lineage>
</organism>
<gene>
    <name evidence="2" type="ORF">AVEN_113509_1</name>
</gene>
<feature type="compositionally biased region" description="Polar residues" evidence="1">
    <location>
        <begin position="60"/>
        <end position="73"/>
    </location>
</feature>
<dbReference type="OrthoDB" id="6141723at2759"/>
<name>A0A4Y2IAX4_ARAVE</name>
<accession>A0A4Y2IAX4</accession>
<keyword evidence="3" id="KW-1185">Reference proteome</keyword>